<dbReference type="GO" id="GO:0030015">
    <property type="term" value="C:CCR4-NOT core complex"/>
    <property type="evidence" value="ECO:0007669"/>
    <property type="project" value="InterPro"/>
</dbReference>
<proteinExistence type="predicted"/>
<protein>
    <recommendedName>
        <fullName evidence="2">CCR4-NOT transcription complex subunit 1-like NOT1 connector domain-containing protein</fullName>
    </recommendedName>
</protein>
<comment type="caution">
    <text evidence="3">The sequence shown here is derived from an EMBL/GenBank/DDBJ whole genome shotgun (WGS) entry which is preliminary data.</text>
</comment>
<dbReference type="GO" id="GO:0060090">
    <property type="term" value="F:molecular adaptor activity"/>
    <property type="evidence" value="ECO:0007669"/>
    <property type="project" value="TreeGrafter"/>
</dbReference>
<dbReference type="AlphaFoldDB" id="A0A4S4E540"/>
<keyword evidence="1" id="KW-0472">Membrane</keyword>
<dbReference type="STRING" id="542762.A0A4S4E540"/>
<name>A0A4S4E540_CAMSN</name>
<evidence type="ECO:0000313" key="3">
    <source>
        <dbReference type="EMBL" id="THG10416.1"/>
    </source>
</evidence>
<evidence type="ECO:0000259" key="2">
    <source>
        <dbReference type="Pfam" id="PF25097"/>
    </source>
</evidence>
<dbReference type="GO" id="GO:0000288">
    <property type="term" value="P:nuclear-transcribed mRNA catabolic process, deadenylation-dependent decay"/>
    <property type="evidence" value="ECO:0007669"/>
    <property type="project" value="TreeGrafter"/>
</dbReference>
<dbReference type="GO" id="GO:0017148">
    <property type="term" value="P:negative regulation of translation"/>
    <property type="evidence" value="ECO:0007669"/>
    <property type="project" value="InterPro"/>
</dbReference>
<dbReference type="PANTHER" id="PTHR13162:SF8">
    <property type="entry name" value="CCR4-NOT TRANSCRIPTION COMPLEX SUBUNIT 1"/>
    <property type="match status" value="1"/>
</dbReference>
<organism evidence="3 4">
    <name type="scientific">Camellia sinensis var. sinensis</name>
    <name type="common">China tea</name>
    <dbReference type="NCBI Taxonomy" id="542762"/>
    <lineage>
        <taxon>Eukaryota</taxon>
        <taxon>Viridiplantae</taxon>
        <taxon>Streptophyta</taxon>
        <taxon>Embryophyta</taxon>
        <taxon>Tracheophyta</taxon>
        <taxon>Spermatophyta</taxon>
        <taxon>Magnoliopsida</taxon>
        <taxon>eudicotyledons</taxon>
        <taxon>Gunneridae</taxon>
        <taxon>Pentapetalae</taxon>
        <taxon>asterids</taxon>
        <taxon>Ericales</taxon>
        <taxon>Theaceae</taxon>
        <taxon>Camellia</taxon>
    </lineage>
</organism>
<dbReference type="GO" id="GO:0000932">
    <property type="term" value="C:P-body"/>
    <property type="evidence" value="ECO:0007669"/>
    <property type="project" value="TreeGrafter"/>
</dbReference>
<dbReference type="Gene3D" id="1.25.40.790">
    <property type="match status" value="1"/>
</dbReference>
<dbReference type="InterPro" id="IPR040398">
    <property type="entry name" value="Not1"/>
</dbReference>
<keyword evidence="4" id="KW-1185">Reference proteome</keyword>
<feature type="transmembrane region" description="Helical" evidence="1">
    <location>
        <begin position="220"/>
        <end position="242"/>
    </location>
</feature>
<dbReference type="EMBL" id="SDRB02007903">
    <property type="protein sequence ID" value="THG10416.1"/>
    <property type="molecule type" value="Genomic_DNA"/>
</dbReference>
<accession>A0A4S4E540</accession>
<dbReference type="Pfam" id="PF25097">
    <property type="entry name" value="ARM_Cnot1"/>
    <property type="match status" value="1"/>
</dbReference>
<dbReference type="CDD" id="cd20710">
    <property type="entry name" value="NOT1_connector"/>
    <property type="match status" value="1"/>
</dbReference>
<feature type="transmembrane region" description="Helical" evidence="1">
    <location>
        <begin position="263"/>
        <end position="288"/>
    </location>
</feature>
<gene>
    <name evidence="3" type="ORF">TEA_025187</name>
</gene>
<dbReference type="Proteomes" id="UP000306102">
    <property type="component" value="Unassembled WGS sequence"/>
</dbReference>
<evidence type="ECO:0000256" key="1">
    <source>
        <dbReference type="SAM" id="Phobius"/>
    </source>
</evidence>
<dbReference type="InterPro" id="IPR055454">
    <property type="entry name" value="CNOT1-like_NOT1_connector"/>
</dbReference>
<dbReference type="PANTHER" id="PTHR13162">
    <property type="entry name" value="CCR4-NOT TRANSCRIPTION COMPLEX"/>
    <property type="match status" value="1"/>
</dbReference>
<reference evidence="3 4" key="1">
    <citation type="journal article" date="2018" name="Proc. Natl. Acad. Sci. U.S.A.">
        <title>Draft genome sequence of Camellia sinensis var. sinensis provides insights into the evolution of the tea genome and tea quality.</title>
        <authorList>
            <person name="Wei C."/>
            <person name="Yang H."/>
            <person name="Wang S."/>
            <person name="Zhao J."/>
            <person name="Liu C."/>
            <person name="Gao L."/>
            <person name="Xia E."/>
            <person name="Lu Y."/>
            <person name="Tai Y."/>
            <person name="She G."/>
            <person name="Sun J."/>
            <person name="Cao H."/>
            <person name="Tong W."/>
            <person name="Gao Q."/>
            <person name="Li Y."/>
            <person name="Deng W."/>
            <person name="Jiang X."/>
            <person name="Wang W."/>
            <person name="Chen Q."/>
            <person name="Zhang S."/>
            <person name="Li H."/>
            <person name="Wu J."/>
            <person name="Wang P."/>
            <person name="Li P."/>
            <person name="Shi C."/>
            <person name="Zheng F."/>
            <person name="Jian J."/>
            <person name="Huang B."/>
            <person name="Shan D."/>
            <person name="Shi M."/>
            <person name="Fang C."/>
            <person name="Yue Y."/>
            <person name="Li F."/>
            <person name="Li D."/>
            <person name="Wei S."/>
            <person name="Han B."/>
            <person name="Jiang C."/>
            <person name="Yin Y."/>
            <person name="Xia T."/>
            <person name="Zhang Z."/>
            <person name="Bennetzen J.L."/>
            <person name="Zhao S."/>
            <person name="Wan X."/>
        </authorList>
    </citation>
    <scope>NUCLEOTIDE SEQUENCE [LARGE SCALE GENOMIC DNA]</scope>
    <source>
        <strain evidence="4">cv. Shuchazao</strain>
        <tissue evidence="3">Leaf</tissue>
    </source>
</reference>
<sequence>MFLVIYSNEERKFNRDIIVGLIHKDLLNLTEYNMHMAKLIDAGRNKSATEFAISLLQTLLIQESSVSVSELPNLVDVLAKLFPNCRLQLDLELLTLYNSWSTRNPAANAAFLSGFSLGKDDKAKPSREKKVSTLFAEWYKIYELHGTNEATCTRFLSQLQQTGYFNGDDMSDRFFRHLMELSVAFCLSTEGISSRSLSFQSSQSSQNLSFLAIDVYAKPVVFFEGITISDALLAVLIVYCVAEHGPNKLLLLPKFAIHDRSMLYFQFVESIILTGICLNIHVLSAVVVTDIFAGLELSDLFMGFLNSPLTVI</sequence>
<feature type="domain" description="CCR4-NOT transcription complex subunit 1-like NOT1 connector" evidence="2">
    <location>
        <begin position="4"/>
        <end position="82"/>
    </location>
</feature>
<keyword evidence="1" id="KW-0812">Transmembrane</keyword>
<keyword evidence="1" id="KW-1133">Transmembrane helix</keyword>
<evidence type="ECO:0000313" key="4">
    <source>
        <dbReference type="Proteomes" id="UP000306102"/>
    </source>
</evidence>